<name>A0A4Q9KUY3_9MICR</name>
<reference evidence="1 2" key="1">
    <citation type="submission" date="2017-12" db="EMBL/GenBank/DDBJ databases">
        <authorList>
            <person name="Pombert J.-F."/>
            <person name="Haag K.L."/>
            <person name="Ebert D."/>
        </authorList>
    </citation>
    <scope>NUCLEOTIDE SEQUENCE [LARGE SCALE GENOMIC DNA]</scope>
    <source>
        <strain evidence="1">BE-OM-2</strain>
    </source>
</reference>
<keyword evidence="2" id="KW-1185">Reference proteome</keyword>
<proteinExistence type="predicted"/>
<dbReference type="EMBL" id="PITI01002404">
    <property type="protein sequence ID" value="TBT98395.1"/>
    <property type="molecule type" value="Genomic_DNA"/>
</dbReference>
<dbReference type="AlphaFoldDB" id="A0A4Q9KUY3"/>
<dbReference type="Proteomes" id="UP000291404">
    <property type="component" value="Unassembled WGS sequence"/>
</dbReference>
<evidence type="ECO:0000313" key="1">
    <source>
        <dbReference type="EMBL" id="TBT98395.1"/>
    </source>
</evidence>
<accession>A0A4Q9KUY3</accession>
<sequence>MNSLQIVETEKLRKYDLLANELGLIYKCSEEIISYVMNWDGIVTKYHKTYVKRLQIPMNVEAYIQSIEDDVKTENKKNILPLILDGTTTEKEPTINTNEELELEEEVEVV</sequence>
<dbReference type="VEuPathDB" id="MicrosporidiaDB:CWI36_2404p0020"/>
<dbReference type="VEuPathDB" id="MicrosporidiaDB:CWI39_1033p0010"/>
<comment type="caution">
    <text evidence="1">The sequence shown here is derived from an EMBL/GenBank/DDBJ whole genome shotgun (WGS) entry which is preliminary data.</text>
</comment>
<gene>
    <name evidence="1" type="ORF">CWI36_2404p0020</name>
</gene>
<evidence type="ECO:0000313" key="2">
    <source>
        <dbReference type="Proteomes" id="UP000291404"/>
    </source>
</evidence>
<organism evidence="1 2">
    <name type="scientific">Hamiltosporidium magnivora</name>
    <dbReference type="NCBI Taxonomy" id="148818"/>
    <lineage>
        <taxon>Eukaryota</taxon>
        <taxon>Fungi</taxon>
        <taxon>Fungi incertae sedis</taxon>
        <taxon>Microsporidia</taxon>
        <taxon>Dubosqiidae</taxon>
        <taxon>Hamiltosporidium</taxon>
    </lineage>
</organism>
<protein>
    <submittedName>
        <fullName evidence="1">Uncharacterized protein</fullName>
    </submittedName>
</protein>